<dbReference type="EMBL" id="BGPR01003924">
    <property type="protein sequence ID" value="GBM93979.1"/>
    <property type="molecule type" value="Genomic_DNA"/>
</dbReference>
<keyword evidence="2" id="KW-1185">Reference proteome</keyword>
<comment type="caution">
    <text evidence="1">The sequence shown here is derived from an EMBL/GenBank/DDBJ whole genome shotgun (WGS) entry which is preliminary data.</text>
</comment>
<reference evidence="1 2" key="1">
    <citation type="journal article" date="2019" name="Sci. Rep.">
        <title>Orb-weaving spider Araneus ventricosus genome elucidates the spidroin gene catalogue.</title>
        <authorList>
            <person name="Kono N."/>
            <person name="Nakamura H."/>
            <person name="Ohtoshi R."/>
            <person name="Moran D.A.P."/>
            <person name="Shinohara A."/>
            <person name="Yoshida Y."/>
            <person name="Fujiwara M."/>
            <person name="Mori M."/>
            <person name="Tomita M."/>
            <person name="Arakawa K."/>
        </authorList>
    </citation>
    <scope>NUCLEOTIDE SEQUENCE [LARGE SCALE GENOMIC DNA]</scope>
</reference>
<protein>
    <submittedName>
        <fullName evidence="1">Uncharacterized protein</fullName>
    </submittedName>
</protein>
<evidence type="ECO:0000313" key="1">
    <source>
        <dbReference type="EMBL" id="GBM93979.1"/>
    </source>
</evidence>
<accession>A0A4Y2JWS3</accession>
<name>A0A4Y2JWS3_ARAVE</name>
<evidence type="ECO:0000313" key="2">
    <source>
        <dbReference type="Proteomes" id="UP000499080"/>
    </source>
</evidence>
<proteinExistence type="predicted"/>
<sequence length="108" mass="12395">MYACASMDHHLNGRAEDCKGNECNHATSLGVSSPRMSCFTSRTENKLLCCWTPLTYTQKMKFVTFGVRSEVFDFTVNVREQTFDQIHGRQILEAVRHDDSDEIWIGKD</sequence>
<organism evidence="1 2">
    <name type="scientific">Araneus ventricosus</name>
    <name type="common">Orbweaver spider</name>
    <name type="synonym">Epeira ventricosa</name>
    <dbReference type="NCBI Taxonomy" id="182803"/>
    <lineage>
        <taxon>Eukaryota</taxon>
        <taxon>Metazoa</taxon>
        <taxon>Ecdysozoa</taxon>
        <taxon>Arthropoda</taxon>
        <taxon>Chelicerata</taxon>
        <taxon>Arachnida</taxon>
        <taxon>Araneae</taxon>
        <taxon>Araneomorphae</taxon>
        <taxon>Entelegynae</taxon>
        <taxon>Araneoidea</taxon>
        <taxon>Araneidae</taxon>
        <taxon>Araneus</taxon>
    </lineage>
</organism>
<dbReference type="Proteomes" id="UP000499080">
    <property type="component" value="Unassembled WGS sequence"/>
</dbReference>
<gene>
    <name evidence="1" type="ORF">AVEN_22646_1</name>
</gene>
<dbReference type="AlphaFoldDB" id="A0A4Y2JWS3"/>